<feature type="transmembrane region" description="Helical" evidence="5">
    <location>
        <begin position="163"/>
        <end position="181"/>
    </location>
</feature>
<dbReference type="EMBL" id="BAAAOB010000002">
    <property type="protein sequence ID" value="GAA1789970.1"/>
    <property type="molecule type" value="Genomic_DNA"/>
</dbReference>
<evidence type="ECO:0000256" key="2">
    <source>
        <dbReference type="ARBA" id="ARBA00022692"/>
    </source>
</evidence>
<feature type="domain" description="Integral membrane bound transporter" evidence="6">
    <location>
        <begin position="52"/>
        <end position="173"/>
    </location>
</feature>
<evidence type="ECO:0000313" key="8">
    <source>
        <dbReference type="Proteomes" id="UP001500851"/>
    </source>
</evidence>
<sequence>MSAGAAGFSGSEPPQTRQWRRASRNLTGRFTVNERAPLLQVAKATVAAILTWFVCLLIFPEQLPIFGAIAALLCVQESVDASLTRGIERVVGVLLGVSVAIGAGSIFGAQSWLFILAFVVAMAVGWLLRMSNSSMNQIAISALLMIALGGLHLGYGVERLVETAIGAAIGVIVNAAIVAPVRTTSVRSKISELTLDAAAALRRLADALAEPRDEAWLDDMLTQARALQEKRSDVHALLRRARESLRLNPRGPRHREALAADDALFERLQPIVTQVIGMSRAIYDLYDPELVEDSSVIGMVEEMRRAAHDLELLAHPALPEGETDAGAAQEPLALTKPYTIPKPHPVHWVLIGSLMEDLRRMRGRITGEL</sequence>
<evidence type="ECO:0000259" key="6">
    <source>
        <dbReference type="Pfam" id="PF13515"/>
    </source>
</evidence>
<feature type="transmembrane region" description="Helical" evidence="5">
    <location>
        <begin position="90"/>
        <end position="107"/>
    </location>
</feature>
<dbReference type="InterPro" id="IPR049453">
    <property type="entry name" value="Memb_transporter_dom"/>
</dbReference>
<dbReference type="Proteomes" id="UP001500851">
    <property type="component" value="Unassembled WGS sequence"/>
</dbReference>
<protein>
    <recommendedName>
        <fullName evidence="6">Integral membrane bound transporter domain-containing protein</fullName>
    </recommendedName>
</protein>
<proteinExistence type="predicted"/>
<comment type="caution">
    <text evidence="7">The sequence shown here is derived from an EMBL/GenBank/DDBJ whole genome shotgun (WGS) entry which is preliminary data.</text>
</comment>
<comment type="subcellular location">
    <subcellularLocation>
        <location evidence="1">Membrane</location>
        <topology evidence="1">Multi-pass membrane protein</topology>
    </subcellularLocation>
</comment>
<evidence type="ECO:0000256" key="1">
    <source>
        <dbReference type="ARBA" id="ARBA00004141"/>
    </source>
</evidence>
<evidence type="ECO:0000256" key="3">
    <source>
        <dbReference type="ARBA" id="ARBA00022989"/>
    </source>
</evidence>
<evidence type="ECO:0000313" key="7">
    <source>
        <dbReference type="EMBL" id="GAA1789970.1"/>
    </source>
</evidence>
<keyword evidence="3 5" id="KW-1133">Transmembrane helix</keyword>
<accession>A0ABP4XSS9</accession>
<keyword evidence="8" id="KW-1185">Reference proteome</keyword>
<feature type="transmembrane region" description="Helical" evidence="5">
    <location>
        <begin position="113"/>
        <end position="131"/>
    </location>
</feature>
<reference evidence="8" key="1">
    <citation type="journal article" date="2019" name="Int. J. Syst. Evol. Microbiol.">
        <title>The Global Catalogue of Microorganisms (GCM) 10K type strain sequencing project: providing services to taxonomists for standard genome sequencing and annotation.</title>
        <authorList>
            <consortium name="The Broad Institute Genomics Platform"/>
            <consortium name="The Broad Institute Genome Sequencing Center for Infectious Disease"/>
            <person name="Wu L."/>
            <person name="Ma J."/>
        </authorList>
    </citation>
    <scope>NUCLEOTIDE SEQUENCE [LARGE SCALE GENOMIC DNA]</scope>
    <source>
        <strain evidence="8">JCM 14736</strain>
    </source>
</reference>
<keyword evidence="4 5" id="KW-0472">Membrane</keyword>
<feature type="transmembrane region" description="Helical" evidence="5">
    <location>
        <begin position="138"/>
        <end position="157"/>
    </location>
</feature>
<dbReference type="Pfam" id="PF13515">
    <property type="entry name" value="FUSC_2"/>
    <property type="match status" value="1"/>
</dbReference>
<keyword evidence="2 5" id="KW-0812">Transmembrane</keyword>
<name>A0ABP4XSS9_9MICO</name>
<evidence type="ECO:0000256" key="4">
    <source>
        <dbReference type="ARBA" id="ARBA00023136"/>
    </source>
</evidence>
<evidence type="ECO:0000256" key="5">
    <source>
        <dbReference type="SAM" id="Phobius"/>
    </source>
</evidence>
<gene>
    <name evidence="7" type="ORF">GCM10009768_18660</name>
</gene>
<dbReference type="RefSeq" id="WP_344031724.1">
    <property type="nucleotide sequence ID" value="NZ_BAAAOB010000002.1"/>
</dbReference>
<organism evidence="7 8">
    <name type="scientific">Leucobacter iarius</name>
    <dbReference type="NCBI Taxonomy" id="333963"/>
    <lineage>
        <taxon>Bacteria</taxon>
        <taxon>Bacillati</taxon>
        <taxon>Actinomycetota</taxon>
        <taxon>Actinomycetes</taxon>
        <taxon>Micrococcales</taxon>
        <taxon>Microbacteriaceae</taxon>
        <taxon>Leucobacter</taxon>
    </lineage>
</organism>